<comment type="caution">
    <text evidence="3">The sequence shown here is derived from an EMBL/GenBank/DDBJ whole genome shotgun (WGS) entry which is preliminary data.</text>
</comment>
<organism evidence="3 4">
    <name type="scientific">Nocardioides zeicaulis</name>
    <dbReference type="NCBI Taxonomy" id="1776857"/>
    <lineage>
        <taxon>Bacteria</taxon>
        <taxon>Bacillati</taxon>
        <taxon>Actinomycetota</taxon>
        <taxon>Actinomycetes</taxon>
        <taxon>Propionibacteriales</taxon>
        <taxon>Nocardioidaceae</taxon>
        <taxon>Nocardioides</taxon>
    </lineage>
</organism>
<dbReference type="Proteomes" id="UP001589698">
    <property type="component" value="Unassembled WGS sequence"/>
</dbReference>
<keyword evidence="4" id="KW-1185">Reference proteome</keyword>
<proteinExistence type="predicted"/>
<accession>A0ABV6E136</accession>
<evidence type="ECO:0000313" key="4">
    <source>
        <dbReference type="Proteomes" id="UP001589698"/>
    </source>
</evidence>
<keyword evidence="2" id="KW-0732">Signal</keyword>
<sequence length="263" mass="27523">MRTSTLGCLASATVLALLSPLAPAPATASAAATSAGSTDWRTQACRDAGSESSGTPSRATLLEGRVRGLRSLTVTAERLTWGDGVRCDLVSVDGRPPFGRDLPSYGAEVAEMGTLVVGGVDQGETEHQRVSMGVGSSAGPAGSTSPRDVDHEVLGAVVYSPSESGTFPSPSDLPAAWQGQPYSFTHTRTTIVATFHARAGVRKTFTVTPATRAAAARRLERDLGAATSAADRRDARRTYRLALHGVRLVMKPFTTRWKGELVG</sequence>
<gene>
    <name evidence="3" type="ORF">ACFFJG_09290</name>
</gene>
<name>A0ABV6E136_9ACTN</name>
<evidence type="ECO:0000313" key="3">
    <source>
        <dbReference type="EMBL" id="MFC0222676.1"/>
    </source>
</evidence>
<dbReference type="RefSeq" id="WP_378518324.1">
    <property type="nucleotide sequence ID" value="NZ_CBCSDI010000060.1"/>
</dbReference>
<protein>
    <submittedName>
        <fullName evidence="3">Uncharacterized protein</fullName>
    </submittedName>
</protein>
<dbReference type="EMBL" id="JBHLXH010000001">
    <property type="protein sequence ID" value="MFC0222676.1"/>
    <property type="molecule type" value="Genomic_DNA"/>
</dbReference>
<reference evidence="3 4" key="1">
    <citation type="submission" date="2024-09" db="EMBL/GenBank/DDBJ databases">
        <authorList>
            <person name="Sun Q."/>
            <person name="Mori K."/>
        </authorList>
    </citation>
    <scope>NUCLEOTIDE SEQUENCE [LARGE SCALE GENOMIC DNA]</scope>
    <source>
        <strain evidence="3 4">CCM 8654</strain>
    </source>
</reference>
<feature type="region of interest" description="Disordered" evidence="1">
    <location>
        <begin position="31"/>
        <end position="59"/>
    </location>
</feature>
<feature type="chain" id="PRO_5045336742" evidence="2">
    <location>
        <begin position="31"/>
        <end position="263"/>
    </location>
</feature>
<evidence type="ECO:0000256" key="1">
    <source>
        <dbReference type="SAM" id="MobiDB-lite"/>
    </source>
</evidence>
<feature type="signal peptide" evidence="2">
    <location>
        <begin position="1"/>
        <end position="30"/>
    </location>
</feature>
<evidence type="ECO:0000256" key="2">
    <source>
        <dbReference type="SAM" id="SignalP"/>
    </source>
</evidence>